<feature type="compositionally biased region" description="Pro residues" evidence="1">
    <location>
        <begin position="45"/>
        <end position="54"/>
    </location>
</feature>
<evidence type="ECO:0000313" key="2">
    <source>
        <dbReference type="EMBL" id="VDD77477.1"/>
    </source>
</evidence>
<organism evidence="2 3">
    <name type="scientific">Mesocestoides corti</name>
    <name type="common">Flatworm</name>
    <dbReference type="NCBI Taxonomy" id="53468"/>
    <lineage>
        <taxon>Eukaryota</taxon>
        <taxon>Metazoa</taxon>
        <taxon>Spiralia</taxon>
        <taxon>Lophotrochozoa</taxon>
        <taxon>Platyhelminthes</taxon>
        <taxon>Cestoda</taxon>
        <taxon>Eucestoda</taxon>
        <taxon>Cyclophyllidea</taxon>
        <taxon>Mesocestoididae</taxon>
        <taxon>Mesocestoides</taxon>
    </lineage>
</organism>
<keyword evidence="3" id="KW-1185">Reference proteome</keyword>
<proteinExistence type="predicted"/>
<feature type="region of interest" description="Disordered" evidence="1">
    <location>
        <begin position="102"/>
        <end position="121"/>
    </location>
</feature>
<sequence length="248" mass="25334">MFVPSSFTSDSGAPFPDPFDELIAARPSATLPAAPPAIAATAHSQPPPLPPPPQQQQQLPQPQPSFASFALPTFPPSTVSQPPPPLSTASASTAWPVLFPPSDTFSSAPPPTNSAFATASPAPVPADKYAALAELDRMGKAEGSHEPPRSNAVPGLASASFASFKPQPLNPFTSPGPNPFQAPTVGAHNPFATAPAAAPTNSFSLFQSNTANGGTAFPTASFNPFIVSANPSNHVGSRSCFQFTAALI</sequence>
<dbReference type="STRING" id="53468.A0A0R3U985"/>
<feature type="compositionally biased region" description="Polar residues" evidence="1">
    <location>
        <begin position="103"/>
        <end position="117"/>
    </location>
</feature>
<dbReference type="EMBL" id="UXSR01000802">
    <property type="protein sequence ID" value="VDD77477.1"/>
    <property type="molecule type" value="Genomic_DNA"/>
</dbReference>
<reference evidence="2 3" key="1">
    <citation type="submission" date="2018-10" db="EMBL/GenBank/DDBJ databases">
        <authorList>
            <consortium name="Pathogen Informatics"/>
        </authorList>
    </citation>
    <scope>NUCLEOTIDE SEQUENCE [LARGE SCALE GENOMIC DNA]</scope>
</reference>
<feature type="compositionally biased region" description="Low complexity" evidence="1">
    <location>
        <begin position="24"/>
        <end position="42"/>
    </location>
</feature>
<dbReference type="AlphaFoldDB" id="A0A0R3U985"/>
<accession>A0A0R3U985</accession>
<name>A0A0R3U985_MESCO</name>
<evidence type="ECO:0000313" key="3">
    <source>
        <dbReference type="Proteomes" id="UP000267029"/>
    </source>
</evidence>
<protein>
    <submittedName>
        <fullName evidence="2">Uncharacterized protein</fullName>
    </submittedName>
</protein>
<evidence type="ECO:0000256" key="1">
    <source>
        <dbReference type="SAM" id="MobiDB-lite"/>
    </source>
</evidence>
<dbReference type="Proteomes" id="UP000267029">
    <property type="component" value="Unassembled WGS sequence"/>
</dbReference>
<gene>
    <name evidence="2" type="ORF">MCOS_LOCUS3480</name>
</gene>
<feature type="compositionally biased region" description="Polar residues" evidence="1">
    <location>
        <begin position="1"/>
        <end position="11"/>
    </location>
</feature>
<feature type="region of interest" description="Disordered" evidence="1">
    <location>
        <begin position="1"/>
        <end position="91"/>
    </location>
</feature>